<dbReference type="EMBL" id="SRYG01000019">
    <property type="protein sequence ID" value="TGY65321.1"/>
    <property type="molecule type" value="Genomic_DNA"/>
</dbReference>
<accession>A0AC61R5T0</accession>
<name>A0AC61R5T0_9FIRM</name>
<reference evidence="1" key="1">
    <citation type="submission" date="2019-04" db="EMBL/GenBank/DDBJ databases">
        <title>Microbes associate with the intestines of laboratory mice.</title>
        <authorList>
            <person name="Navarre W."/>
            <person name="Wong E."/>
            <person name="Huang K."/>
            <person name="Tropini C."/>
            <person name="Ng K."/>
            <person name="Yu B."/>
        </authorList>
    </citation>
    <scope>NUCLEOTIDE SEQUENCE</scope>
    <source>
        <strain evidence="1">NM09_H32</strain>
    </source>
</reference>
<gene>
    <name evidence="1" type="ORF">E5336_09175</name>
</gene>
<sequence length="68" mass="7719">MSTGKVKWFNNEKGYGFIQIDGSDRDIFAHYTNIAGHGFRSLEEGQKVEFEIGEGKRGQQAENILVLR</sequence>
<protein>
    <submittedName>
        <fullName evidence="1">Cold-shock protein</fullName>
    </submittedName>
</protein>
<organism evidence="1 2">
    <name type="scientific">Dubosiella muris</name>
    <dbReference type="NCBI Taxonomy" id="3038133"/>
    <lineage>
        <taxon>Bacteria</taxon>
        <taxon>Bacillati</taxon>
        <taxon>Bacillota</taxon>
        <taxon>Erysipelotrichia</taxon>
        <taxon>Erysipelotrichales</taxon>
        <taxon>Erysipelotrichaceae</taxon>
        <taxon>Dubosiella</taxon>
    </lineage>
</organism>
<evidence type="ECO:0000313" key="2">
    <source>
        <dbReference type="Proteomes" id="UP000308836"/>
    </source>
</evidence>
<keyword evidence="2" id="KW-1185">Reference proteome</keyword>
<proteinExistence type="predicted"/>
<comment type="caution">
    <text evidence="1">The sequence shown here is derived from an EMBL/GenBank/DDBJ whole genome shotgun (WGS) entry which is preliminary data.</text>
</comment>
<evidence type="ECO:0000313" key="1">
    <source>
        <dbReference type="EMBL" id="TGY65321.1"/>
    </source>
</evidence>
<dbReference type="Proteomes" id="UP000308836">
    <property type="component" value="Unassembled WGS sequence"/>
</dbReference>